<feature type="compositionally biased region" description="Basic and acidic residues" evidence="1">
    <location>
        <begin position="34"/>
        <end position="43"/>
    </location>
</feature>
<protein>
    <submittedName>
        <fullName evidence="2">Uncharacterized protein</fullName>
    </submittedName>
</protein>
<dbReference type="AlphaFoldDB" id="A0A2P2IZ48"/>
<feature type="region of interest" description="Disordered" evidence="1">
    <location>
        <begin position="1"/>
        <end position="43"/>
    </location>
</feature>
<evidence type="ECO:0000256" key="1">
    <source>
        <dbReference type="SAM" id="MobiDB-lite"/>
    </source>
</evidence>
<evidence type="ECO:0000313" key="2">
    <source>
        <dbReference type="EMBL" id="MBW86503.1"/>
    </source>
</evidence>
<dbReference type="EMBL" id="GGEC01006020">
    <property type="protein sequence ID" value="MBW86503.1"/>
    <property type="molecule type" value="Transcribed_RNA"/>
</dbReference>
<sequence length="485" mass="55998">MTSTEEETLSATAKMAESEPEKLVEVNVENNEDGSNRPEPGAREEVAIDIDDFFPRKFSSLAMDAEREKATKRLTESLSGIHFQVLKIQKAPLVLSEFTSLGKCFEPRVMSIGPFHHDKTEELKHGEKLKRKLANHFISSSGRQAEELHAPIFEKIHIIKRWYDEKEIMKPYDDVKELSWLLFVDGCALLQYIRCHVEETFHLLELDMKAHHINLGLQDLFMLENQLPFLVLRSLMDESELQPLICRFINEVAEFDLDPERPETPQVEDINHLLEFLWRGFLKQNANVKNKQEIVWCPSYSATELKKVGIQLEPTEARSLRQTSFRSGFVFGKLEIPPIAIDEVEKTIFTNLIAFEMRLGFHYELVVTSYVCFLNSLIAHAEDVAELRSAKVLYNYLPISDEEVVKIFREMTSNLIANPYVYCEVKKNIRNHFSRRRKTIATWLAEATQVYLKSPWTTVAVLYASLILVLTMAQTIFTTLPNGRL</sequence>
<dbReference type="PANTHER" id="PTHR31549:SF191">
    <property type="entry name" value="DUF247 DOMAIN PROTEIN"/>
    <property type="match status" value="1"/>
</dbReference>
<dbReference type="EMBL" id="GGEC01006021">
    <property type="protein sequence ID" value="MBW86504.1"/>
    <property type="molecule type" value="Transcribed_RNA"/>
</dbReference>
<name>A0A2P2IZ48_RHIMU</name>
<dbReference type="Pfam" id="PF03140">
    <property type="entry name" value="DUF247"/>
    <property type="match status" value="1"/>
</dbReference>
<organism evidence="2">
    <name type="scientific">Rhizophora mucronata</name>
    <name type="common">Asiatic mangrove</name>
    <dbReference type="NCBI Taxonomy" id="61149"/>
    <lineage>
        <taxon>Eukaryota</taxon>
        <taxon>Viridiplantae</taxon>
        <taxon>Streptophyta</taxon>
        <taxon>Embryophyta</taxon>
        <taxon>Tracheophyta</taxon>
        <taxon>Spermatophyta</taxon>
        <taxon>Magnoliopsida</taxon>
        <taxon>eudicotyledons</taxon>
        <taxon>Gunneridae</taxon>
        <taxon>Pentapetalae</taxon>
        <taxon>rosids</taxon>
        <taxon>fabids</taxon>
        <taxon>Malpighiales</taxon>
        <taxon>Rhizophoraceae</taxon>
        <taxon>Rhizophora</taxon>
    </lineage>
</organism>
<accession>A0A2P2IZ48</accession>
<dbReference type="InterPro" id="IPR004158">
    <property type="entry name" value="DUF247_pln"/>
</dbReference>
<reference evidence="2" key="1">
    <citation type="submission" date="2018-02" db="EMBL/GenBank/DDBJ databases">
        <title>Rhizophora mucronata_Transcriptome.</title>
        <authorList>
            <person name="Meera S.P."/>
            <person name="Sreeshan A."/>
            <person name="Augustine A."/>
        </authorList>
    </citation>
    <scope>NUCLEOTIDE SEQUENCE</scope>
    <source>
        <tissue evidence="2">Leaf</tissue>
    </source>
</reference>
<proteinExistence type="predicted"/>
<dbReference type="PANTHER" id="PTHR31549">
    <property type="entry name" value="PROTEIN, PUTATIVE (DUF247)-RELATED-RELATED"/>
    <property type="match status" value="1"/>
</dbReference>